<protein>
    <submittedName>
        <fullName evidence="1">Uncharacterized protein</fullName>
    </submittedName>
</protein>
<dbReference type="Proteomes" id="UP000247790">
    <property type="component" value="Unassembled WGS sequence"/>
</dbReference>
<sequence length="268" mass="32123">MRIIDHIVEIYKTNENIWLNYNEIYDLINKDVFGPNKHGERGKRNIVYRLLLNYTDLFEVDDNYRPKKFRLALNDNEKENVDLKKKYTVGESALYFNNKMFNEVTFSLEREYEKEVEKNHKFIFGEGANYYSVKKKIGNRICDGFVYDQDLGKLLVIENELGIHDLWGHIIPQIIEFFNGMNDEDTKMKLKYNVEWQDNHKLSVIEAIDKAAYEIIVVIDQINFDIKKARKDINELLKYFTRNKEVRIYFKEFKVFSSVDGEFIYQVK</sequence>
<evidence type="ECO:0000313" key="3">
    <source>
        <dbReference type="Proteomes" id="UP000247790"/>
    </source>
</evidence>
<gene>
    <name evidence="1" type="ORF">DFQ00_11575</name>
    <name evidence="2" type="ORF">HUB98_21890</name>
</gene>
<reference evidence="1 3" key="1">
    <citation type="submission" date="2018-06" db="EMBL/GenBank/DDBJ databases">
        <title>Genomic Encyclopedia of Type Strains, Phase III (KMG-III): the genomes of soil and plant-associated and newly described type strains.</title>
        <authorList>
            <person name="Whitman W."/>
        </authorList>
    </citation>
    <scope>NUCLEOTIDE SEQUENCE [LARGE SCALE GENOMIC DNA]</scope>
    <source>
        <strain evidence="1 3">CECT 7022</strain>
    </source>
</reference>
<dbReference type="Proteomes" id="UP000509327">
    <property type="component" value="Chromosome"/>
</dbReference>
<accession>A0A2V4VET7</accession>
<proteinExistence type="predicted"/>
<organism evidence="1 3">
    <name type="scientific">Paenibacillus barcinonensis</name>
    <dbReference type="NCBI Taxonomy" id="198119"/>
    <lineage>
        <taxon>Bacteria</taxon>
        <taxon>Bacillati</taxon>
        <taxon>Bacillota</taxon>
        <taxon>Bacilli</taxon>
        <taxon>Bacillales</taxon>
        <taxon>Paenibacillaceae</taxon>
        <taxon>Paenibacillus</taxon>
    </lineage>
</organism>
<evidence type="ECO:0000313" key="4">
    <source>
        <dbReference type="Proteomes" id="UP000509327"/>
    </source>
</evidence>
<keyword evidence="4" id="KW-1185">Reference proteome</keyword>
<dbReference type="AlphaFoldDB" id="A0A2V4VET7"/>
<dbReference type="OrthoDB" id="2656488at2"/>
<dbReference type="EMBL" id="CP054614">
    <property type="protein sequence ID" value="QKS58614.1"/>
    <property type="molecule type" value="Genomic_DNA"/>
</dbReference>
<name>A0A2V4VET7_PAEBA</name>
<evidence type="ECO:0000313" key="2">
    <source>
        <dbReference type="EMBL" id="QKS58614.1"/>
    </source>
</evidence>
<dbReference type="EMBL" id="QJSW01000015">
    <property type="protein sequence ID" value="PYE47226.1"/>
    <property type="molecule type" value="Genomic_DNA"/>
</dbReference>
<dbReference type="RefSeq" id="WP_110898299.1">
    <property type="nucleotide sequence ID" value="NZ_CP054614.1"/>
</dbReference>
<evidence type="ECO:0000313" key="1">
    <source>
        <dbReference type="EMBL" id="PYE47226.1"/>
    </source>
</evidence>
<reference evidence="2 4" key="2">
    <citation type="submission" date="2020-06" db="EMBL/GenBank/DDBJ databases">
        <title>Complete genome of Paenibacillus barcinonensis KACC11450.</title>
        <authorList>
            <person name="Kim M."/>
            <person name="Park Y.-J."/>
            <person name="Shin J.-H."/>
        </authorList>
    </citation>
    <scope>NUCLEOTIDE SEQUENCE [LARGE SCALE GENOMIC DNA]</scope>
    <source>
        <strain evidence="2 4">KACC11450</strain>
    </source>
</reference>